<dbReference type="EMBL" id="JANAWD010000580">
    <property type="protein sequence ID" value="KAJ3477598.1"/>
    <property type="molecule type" value="Genomic_DNA"/>
</dbReference>
<dbReference type="PROSITE" id="PS51186">
    <property type="entry name" value="GNAT"/>
    <property type="match status" value="1"/>
</dbReference>
<dbReference type="InterPro" id="IPR016181">
    <property type="entry name" value="Acyl_CoA_acyltransferase"/>
</dbReference>
<gene>
    <name evidence="2" type="ORF">NLI96_g10351</name>
</gene>
<comment type="caution">
    <text evidence="2">The sequence shown here is derived from an EMBL/GenBank/DDBJ whole genome shotgun (WGS) entry which is preliminary data.</text>
</comment>
<dbReference type="Pfam" id="PF00583">
    <property type="entry name" value="Acetyltransf_1"/>
    <property type="match status" value="1"/>
</dbReference>
<keyword evidence="3" id="KW-1185">Reference proteome</keyword>
<sequence length="242" mass="26584">MELRRHSAFNPAVSVTLLVEPNVHKAGFIVDLNSGYTASSTSNRLAASTQSVFSCCACCASQSAHTTRSARYTCDLEEGEHAALSWKEMTQSLQLRKISVAETIPLRHSVLWPDKPASYVRLPEDDLGFHYGAFISSSSVTPIAVISIFVEPLPSSESPDAPGHAAARFRKFACEPSHQGQGVETALLRHVFHVAQSELGCSAMWCDARVSSSRWYERRGLVGFGDVFLKGGIEYIRMKIEF</sequence>
<accession>A0AAD5YA69</accession>
<evidence type="ECO:0000313" key="3">
    <source>
        <dbReference type="Proteomes" id="UP001212997"/>
    </source>
</evidence>
<evidence type="ECO:0000313" key="2">
    <source>
        <dbReference type="EMBL" id="KAJ3477598.1"/>
    </source>
</evidence>
<protein>
    <recommendedName>
        <fullName evidence="1">N-acetyltransferase domain-containing protein</fullName>
    </recommendedName>
</protein>
<organism evidence="2 3">
    <name type="scientific">Meripilus lineatus</name>
    <dbReference type="NCBI Taxonomy" id="2056292"/>
    <lineage>
        <taxon>Eukaryota</taxon>
        <taxon>Fungi</taxon>
        <taxon>Dikarya</taxon>
        <taxon>Basidiomycota</taxon>
        <taxon>Agaricomycotina</taxon>
        <taxon>Agaricomycetes</taxon>
        <taxon>Polyporales</taxon>
        <taxon>Meripilaceae</taxon>
        <taxon>Meripilus</taxon>
    </lineage>
</organism>
<dbReference type="AlphaFoldDB" id="A0AAD5YA69"/>
<dbReference type="InterPro" id="IPR000182">
    <property type="entry name" value="GNAT_dom"/>
</dbReference>
<proteinExistence type="predicted"/>
<dbReference type="GO" id="GO:0016747">
    <property type="term" value="F:acyltransferase activity, transferring groups other than amino-acyl groups"/>
    <property type="evidence" value="ECO:0007669"/>
    <property type="project" value="InterPro"/>
</dbReference>
<evidence type="ECO:0000259" key="1">
    <source>
        <dbReference type="PROSITE" id="PS51186"/>
    </source>
</evidence>
<reference evidence="2" key="1">
    <citation type="submission" date="2022-07" db="EMBL/GenBank/DDBJ databases">
        <title>Genome Sequence of Physisporinus lineatus.</title>
        <authorList>
            <person name="Buettner E."/>
        </authorList>
    </citation>
    <scope>NUCLEOTIDE SEQUENCE</scope>
    <source>
        <strain evidence="2">VT162</strain>
    </source>
</reference>
<name>A0AAD5YA69_9APHY</name>
<feature type="domain" description="N-acetyltransferase" evidence="1">
    <location>
        <begin position="84"/>
        <end position="242"/>
    </location>
</feature>
<dbReference type="Proteomes" id="UP001212997">
    <property type="component" value="Unassembled WGS sequence"/>
</dbReference>
<dbReference type="SUPFAM" id="SSF55729">
    <property type="entry name" value="Acyl-CoA N-acyltransferases (Nat)"/>
    <property type="match status" value="1"/>
</dbReference>
<dbReference type="Gene3D" id="3.40.630.30">
    <property type="match status" value="1"/>
</dbReference>